<reference evidence="5 6" key="1">
    <citation type="submission" date="2018-04" db="EMBL/GenBank/DDBJ databases">
        <authorList>
            <person name="Hagen T."/>
        </authorList>
    </citation>
    <scope>NUCLEOTIDE SEQUENCE [LARGE SCALE GENOMIC DNA]</scope>
    <source>
        <strain evidence="5 6">TPD7009</strain>
    </source>
</reference>
<evidence type="ECO:0000256" key="3">
    <source>
        <dbReference type="SAM" id="SignalP"/>
    </source>
</evidence>
<keyword evidence="2 3" id="KW-0732">Signal</keyword>
<accession>A0AA92H9X8</accession>
<dbReference type="SUPFAM" id="SSF53822">
    <property type="entry name" value="Periplasmic binding protein-like I"/>
    <property type="match status" value="1"/>
</dbReference>
<dbReference type="Proteomes" id="UP000244335">
    <property type="component" value="Unassembled WGS sequence"/>
</dbReference>
<organism evidence="5 6">
    <name type="scientific">Rhizobium rhizogenes</name>
    <name type="common">Agrobacterium rhizogenes</name>
    <dbReference type="NCBI Taxonomy" id="359"/>
    <lineage>
        <taxon>Bacteria</taxon>
        <taxon>Pseudomonadati</taxon>
        <taxon>Pseudomonadota</taxon>
        <taxon>Alphaproteobacteria</taxon>
        <taxon>Hyphomicrobiales</taxon>
        <taxon>Rhizobiaceae</taxon>
        <taxon>Rhizobium/Agrobacterium group</taxon>
        <taxon>Rhizobium</taxon>
    </lineage>
</organism>
<sequence>MNSLRLLSFAFSLSIAGAANAATIAVVAPQNGAYEMLGLQIRQGVKAAAAKVGLDVMEIHESCEDGSGGAIADGLVASKVSVVVGFLCTETLADALPTLKNAAIPAITLSSRSPILMEDALKRGWPLFRMAPSENDETSTVAEIMLRDWKGLPFALLDDGTIYSRELVDRVRARLEEAGLKPTFTDTLRPSQEQQIALVRRLSRTGVTHVFAATERNDLSIIARDAAAEKIPLVLMGSDASRAANAPVPLQPGTLAVALPDYAALPSAAEAVQQLRAASIEPEGYVLPAYAAAQLSAQALEKASEQSKPTPVVMVGTTFNTVIGPVIFNERHELQDNPYRLQRWTGTDFVVVDKALN</sequence>
<proteinExistence type="inferred from homology"/>
<dbReference type="InterPro" id="IPR028082">
    <property type="entry name" value="Peripla_BP_I"/>
</dbReference>
<dbReference type="InterPro" id="IPR028081">
    <property type="entry name" value="Leu-bd"/>
</dbReference>
<evidence type="ECO:0000259" key="4">
    <source>
        <dbReference type="Pfam" id="PF13458"/>
    </source>
</evidence>
<dbReference type="Gene3D" id="3.40.50.2300">
    <property type="match status" value="2"/>
</dbReference>
<evidence type="ECO:0000256" key="2">
    <source>
        <dbReference type="ARBA" id="ARBA00022729"/>
    </source>
</evidence>
<dbReference type="Pfam" id="PF13458">
    <property type="entry name" value="Peripla_BP_6"/>
    <property type="match status" value="1"/>
</dbReference>
<comment type="similarity">
    <text evidence="1">Belongs to the leucine-binding protein family.</text>
</comment>
<comment type="caution">
    <text evidence="5">The sequence shown here is derived from an EMBL/GenBank/DDBJ whole genome shotgun (WGS) entry which is preliminary data.</text>
</comment>
<feature type="signal peptide" evidence="3">
    <location>
        <begin position="1"/>
        <end position="21"/>
    </location>
</feature>
<evidence type="ECO:0000313" key="6">
    <source>
        <dbReference type="Proteomes" id="UP000244335"/>
    </source>
</evidence>
<feature type="domain" description="Leucine-binding protein" evidence="4">
    <location>
        <begin position="23"/>
        <end position="345"/>
    </location>
</feature>
<dbReference type="EMBL" id="QDFR01000002">
    <property type="protein sequence ID" value="PVE55395.1"/>
    <property type="molecule type" value="Genomic_DNA"/>
</dbReference>
<name>A0AA92H9X8_RHIRH</name>
<protein>
    <submittedName>
        <fullName evidence="5">Branched-chain amino acid ABC transporter substrate-binding protein</fullName>
    </submittedName>
</protein>
<dbReference type="PANTHER" id="PTHR47151">
    <property type="entry name" value="LEU/ILE/VAL-BINDING ABC TRANSPORTER SUBUNIT"/>
    <property type="match status" value="1"/>
</dbReference>
<dbReference type="AlphaFoldDB" id="A0AA92H9X8"/>
<evidence type="ECO:0000313" key="5">
    <source>
        <dbReference type="EMBL" id="PVE55395.1"/>
    </source>
</evidence>
<dbReference type="PANTHER" id="PTHR47151:SF2">
    <property type="entry name" value="AMINO ACID BINDING PROTEIN"/>
    <property type="match status" value="1"/>
</dbReference>
<gene>
    <name evidence="5" type="ORF">DC430_09385</name>
</gene>
<feature type="chain" id="PRO_5041695141" evidence="3">
    <location>
        <begin position="22"/>
        <end position="357"/>
    </location>
</feature>
<evidence type="ECO:0000256" key="1">
    <source>
        <dbReference type="ARBA" id="ARBA00010062"/>
    </source>
</evidence>
<dbReference type="RefSeq" id="WP_116493471.1">
    <property type="nucleotide sequence ID" value="NZ_QDFR01000002.1"/>
</dbReference>